<dbReference type="PANTHER" id="PTHR42784">
    <property type="entry name" value="PYRANOSE 2-OXIDASE"/>
    <property type="match status" value="1"/>
</dbReference>
<keyword evidence="10" id="KW-1185">Reference proteome</keyword>
<dbReference type="SUPFAM" id="SSF51905">
    <property type="entry name" value="FAD/NAD(P)-binding domain"/>
    <property type="match status" value="1"/>
</dbReference>
<dbReference type="Pfam" id="PF13450">
    <property type="entry name" value="NAD_binding_8"/>
    <property type="match status" value="1"/>
</dbReference>
<feature type="domain" description="Glucose-methanol-choline oxidoreductase N-terminal" evidence="7">
    <location>
        <begin position="198"/>
        <end position="296"/>
    </location>
</feature>
<evidence type="ECO:0000313" key="9">
    <source>
        <dbReference type="EMBL" id="BDZ44118.1"/>
    </source>
</evidence>
<evidence type="ECO:0000256" key="4">
    <source>
        <dbReference type="ARBA" id="ARBA00022827"/>
    </source>
</evidence>
<accession>A0ABM8G7I1</accession>
<dbReference type="Pfam" id="PF05199">
    <property type="entry name" value="GMC_oxred_C"/>
    <property type="match status" value="1"/>
</dbReference>
<dbReference type="RefSeq" id="WP_286277620.1">
    <property type="nucleotide sequence ID" value="NZ_AP027731.1"/>
</dbReference>
<keyword evidence="4" id="KW-0274">FAD</keyword>
<evidence type="ECO:0000313" key="10">
    <source>
        <dbReference type="Proteomes" id="UP001321498"/>
    </source>
</evidence>
<feature type="region of interest" description="Disordered" evidence="6">
    <location>
        <begin position="63"/>
        <end position="88"/>
    </location>
</feature>
<keyword evidence="3" id="KW-0285">Flavoprotein</keyword>
<dbReference type="EMBL" id="AP027731">
    <property type="protein sequence ID" value="BDZ44118.1"/>
    <property type="molecule type" value="Genomic_DNA"/>
</dbReference>
<dbReference type="InterPro" id="IPR007867">
    <property type="entry name" value="GMC_OxRtase_C"/>
</dbReference>
<feature type="compositionally biased region" description="Polar residues" evidence="6">
    <location>
        <begin position="67"/>
        <end position="80"/>
    </location>
</feature>
<gene>
    <name evidence="9" type="ORF">GCM10025866_00270</name>
</gene>
<evidence type="ECO:0000256" key="6">
    <source>
        <dbReference type="SAM" id="MobiDB-lite"/>
    </source>
</evidence>
<dbReference type="InterPro" id="IPR051473">
    <property type="entry name" value="P2Ox-like"/>
</dbReference>
<organism evidence="9 10">
    <name type="scientific">Naasia aerilata</name>
    <dbReference type="NCBI Taxonomy" id="1162966"/>
    <lineage>
        <taxon>Bacteria</taxon>
        <taxon>Bacillati</taxon>
        <taxon>Actinomycetota</taxon>
        <taxon>Actinomycetes</taxon>
        <taxon>Micrococcales</taxon>
        <taxon>Microbacteriaceae</taxon>
        <taxon>Naasia</taxon>
    </lineage>
</organism>
<dbReference type="Proteomes" id="UP001321498">
    <property type="component" value="Chromosome"/>
</dbReference>
<evidence type="ECO:0000256" key="2">
    <source>
        <dbReference type="ARBA" id="ARBA00010790"/>
    </source>
</evidence>
<dbReference type="Pfam" id="PF00732">
    <property type="entry name" value="GMC_oxred_N"/>
    <property type="match status" value="1"/>
</dbReference>
<evidence type="ECO:0000256" key="1">
    <source>
        <dbReference type="ARBA" id="ARBA00001974"/>
    </source>
</evidence>
<comment type="cofactor">
    <cofactor evidence="1">
        <name>FAD</name>
        <dbReference type="ChEBI" id="CHEBI:57692"/>
    </cofactor>
</comment>
<name>A0ABM8G7I1_9MICO</name>
<evidence type="ECO:0000256" key="3">
    <source>
        <dbReference type="ARBA" id="ARBA00022630"/>
    </source>
</evidence>
<dbReference type="SUPFAM" id="SSF54373">
    <property type="entry name" value="FAD-linked reductases, C-terminal domain"/>
    <property type="match status" value="1"/>
</dbReference>
<evidence type="ECO:0000256" key="5">
    <source>
        <dbReference type="ARBA" id="ARBA00023002"/>
    </source>
</evidence>
<dbReference type="Gene3D" id="3.50.50.60">
    <property type="entry name" value="FAD/NAD(P)-binding domain"/>
    <property type="match status" value="3"/>
</dbReference>
<feature type="domain" description="Glucose-methanol-choline oxidoreductase C-terminal" evidence="8">
    <location>
        <begin position="389"/>
        <end position="497"/>
    </location>
</feature>
<comment type="similarity">
    <text evidence="2">Belongs to the GMC oxidoreductase family.</text>
</comment>
<reference evidence="10" key="1">
    <citation type="journal article" date="2019" name="Int. J. Syst. Evol. Microbiol.">
        <title>The Global Catalogue of Microorganisms (GCM) 10K type strain sequencing project: providing services to taxonomists for standard genome sequencing and annotation.</title>
        <authorList>
            <consortium name="The Broad Institute Genomics Platform"/>
            <consortium name="The Broad Institute Genome Sequencing Center for Infectious Disease"/>
            <person name="Wu L."/>
            <person name="Ma J."/>
        </authorList>
    </citation>
    <scope>NUCLEOTIDE SEQUENCE [LARGE SCALE GENOMIC DNA]</scope>
    <source>
        <strain evidence="10">NBRC 108725</strain>
    </source>
</reference>
<protein>
    <submittedName>
        <fullName evidence="9">Pyranose oxidase</fullName>
    </submittedName>
</protein>
<evidence type="ECO:0000259" key="8">
    <source>
        <dbReference type="Pfam" id="PF05199"/>
    </source>
</evidence>
<dbReference type="PANTHER" id="PTHR42784:SF1">
    <property type="entry name" value="PYRANOSE 2-OXIDASE"/>
    <property type="match status" value="1"/>
</dbReference>
<keyword evidence="5" id="KW-0560">Oxidoreductase</keyword>
<evidence type="ECO:0000259" key="7">
    <source>
        <dbReference type="Pfam" id="PF00732"/>
    </source>
</evidence>
<sequence length="508" mass="54252">MSDATTYDLVIVGSGPAGSTIAREISEARPGARILLVERGPQTTPRAGESVRNLDPELRAKAERLSQGPNADGRTTVSDSRQGRPVARPGTFLLTEVVGDDPQTDMPGALASAGVGGMGQHWTCACPSPGNTERVPFIPSDELDDLLERARELLHVTQDAYPRTGVRAAVERELGAVFDGGRPADRRVQAMPLAATPTPSGRPRWSGADTVLGPLADELTRPESFELRPSTLARRVLVDESGTVRGVELEDRLTGARSEVRTERVAVAADAFGSPQLLWASGLRLPALGHYLNDQPQVMCSVYLDPRIAPPDEIAESAGSEREAMTGVSWIPFNAPDYPFHGQIMQRDAAPMVVGDVESDDRRPIVGLGCFTTKDIRFEDRVEFSEDEVDFFGMPAPRIHYGLSDTDRATIDRAIGIVTGLVQRMGVSVPGGHPRLVPAGSSIHYQGTVRMGETDDGESVCDPWGRVWSVPGLYVAGNGVIPTPTASNPTLTSVALAVRTASAIAATI</sequence>
<dbReference type="InterPro" id="IPR000172">
    <property type="entry name" value="GMC_OxRdtase_N"/>
</dbReference>
<dbReference type="InterPro" id="IPR036188">
    <property type="entry name" value="FAD/NAD-bd_sf"/>
</dbReference>
<proteinExistence type="inferred from homology"/>